<dbReference type="AlphaFoldDB" id="A0A1H4C7K9"/>
<dbReference type="GO" id="GO:0005886">
    <property type="term" value="C:plasma membrane"/>
    <property type="evidence" value="ECO:0007669"/>
    <property type="project" value="UniProtKB-SubCell"/>
</dbReference>
<dbReference type="Proteomes" id="UP000198846">
    <property type="component" value="Unassembled WGS sequence"/>
</dbReference>
<reference evidence="9 10" key="1">
    <citation type="submission" date="2016-10" db="EMBL/GenBank/DDBJ databases">
        <authorList>
            <person name="de Groot N.N."/>
        </authorList>
    </citation>
    <scope>NUCLEOTIDE SEQUENCE [LARGE SCALE GENOMIC DNA]</scope>
    <source>
        <strain evidence="9 10">DSM 23842</strain>
    </source>
</reference>
<keyword evidence="10" id="KW-1185">Reference proteome</keyword>
<evidence type="ECO:0000256" key="5">
    <source>
        <dbReference type="ARBA" id="ARBA00022692"/>
    </source>
</evidence>
<gene>
    <name evidence="8" type="primary">corA</name>
    <name evidence="9" type="ORF">SAMN04487990_11847</name>
</gene>
<organism evidence="9 10">
    <name type="scientific">Bizionia paragorgiae</name>
    <dbReference type="NCBI Taxonomy" id="283786"/>
    <lineage>
        <taxon>Bacteria</taxon>
        <taxon>Pseudomonadati</taxon>
        <taxon>Bacteroidota</taxon>
        <taxon>Flavobacteriia</taxon>
        <taxon>Flavobacteriales</taxon>
        <taxon>Flavobacteriaceae</taxon>
        <taxon>Bizionia</taxon>
    </lineage>
</organism>
<dbReference type="InterPro" id="IPR004488">
    <property type="entry name" value="Mg/Co-transport_prot_CorA"/>
</dbReference>
<dbReference type="PANTHER" id="PTHR46494">
    <property type="entry name" value="CORA FAMILY METAL ION TRANSPORTER (EUROFUNG)"/>
    <property type="match status" value="1"/>
</dbReference>
<dbReference type="RefSeq" id="WP_092135872.1">
    <property type="nucleotide sequence ID" value="NZ_FNQK01000018.1"/>
</dbReference>
<dbReference type="GO" id="GO:0000287">
    <property type="term" value="F:magnesium ion binding"/>
    <property type="evidence" value="ECO:0007669"/>
    <property type="project" value="TreeGrafter"/>
</dbReference>
<comment type="similarity">
    <text evidence="2 8">Belongs to the CorA metal ion transporter (MIT) (TC 1.A.35) family.</text>
</comment>
<evidence type="ECO:0000256" key="8">
    <source>
        <dbReference type="RuleBase" id="RU362010"/>
    </source>
</evidence>
<sequence>MSKRKPKKRTQNYKKQIGQVPGTLIYTGNKNSDLFIDAFDYTENYFKEQELETVEHAFEFKSTESTTWININGLNHIEEIEKIGNHYNLHPLVLEDIVNTGQRPKLDDHGDYIFMVLKMMYYDKDENIVSEQVSFVLGSNYVLSFQEAEGDVFDSLRERIRQSKGRIRSLGSDYLLYALIDSVADHYYAIIETMGNKIEDLEDSLFEGQTKEEITTDIQSLKREILKIRRSIFPLREIINRIDKSENKLIDEKTLHYFDDVYDHIVQITDTIDIYREMTWGLMDMYMTTISNRMNEVMKVLTIIATIFIPLTFIAGIYGMNFDNIPELHYKYSYHILWLVMIIVFIGMLYYFKRKKWL</sequence>
<dbReference type="Pfam" id="PF01544">
    <property type="entry name" value="CorA"/>
    <property type="match status" value="1"/>
</dbReference>
<dbReference type="SUPFAM" id="SSF143865">
    <property type="entry name" value="CorA soluble domain-like"/>
    <property type="match status" value="1"/>
</dbReference>
<feature type="transmembrane region" description="Helical" evidence="8">
    <location>
        <begin position="332"/>
        <end position="352"/>
    </location>
</feature>
<dbReference type="GO" id="GO:0050897">
    <property type="term" value="F:cobalt ion binding"/>
    <property type="evidence" value="ECO:0007669"/>
    <property type="project" value="TreeGrafter"/>
</dbReference>
<comment type="function">
    <text evidence="8">Mediates influx of magnesium ions.</text>
</comment>
<dbReference type="InterPro" id="IPR002523">
    <property type="entry name" value="MgTranspt_CorA/ZnTranspt_ZntB"/>
</dbReference>
<evidence type="ECO:0000313" key="9">
    <source>
        <dbReference type="EMBL" id="SEA56310.1"/>
    </source>
</evidence>
<keyword evidence="8" id="KW-0406">Ion transport</keyword>
<dbReference type="OrthoDB" id="9803416at2"/>
<dbReference type="GO" id="GO:0015087">
    <property type="term" value="F:cobalt ion transmembrane transporter activity"/>
    <property type="evidence" value="ECO:0007669"/>
    <property type="project" value="UniProtKB-UniRule"/>
</dbReference>
<dbReference type="GO" id="GO:0015095">
    <property type="term" value="F:magnesium ion transmembrane transporter activity"/>
    <property type="evidence" value="ECO:0007669"/>
    <property type="project" value="UniProtKB-UniRule"/>
</dbReference>
<keyword evidence="5 8" id="KW-0812">Transmembrane</keyword>
<proteinExistence type="inferred from homology"/>
<evidence type="ECO:0000256" key="7">
    <source>
        <dbReference type="ARBA" id="ARBA00023136"/>
    </source>
</evidence>
<keyword evidence="6 8" id="KW-1133">Transmembrane helix</keyword>
<comment type="subcellular location">
    <subcellularLocation>
        <location evidence="1">Cell membrane</location>
        <topology evidence="1">Multi-pass membrane protein</topology>
    </subcellularLocation>
    <subcellularLocation>
        <location evidence="8">Membrane</location>
        <topology evidence="8">Multi-pass membrane protein</topology>
    </subcellularLocation>
</comment>
<accession>A0A1H4C7K9</accession>
<name>A0A1H4C7K9_BIZPA</name>
<keyword evidence="7 8" id="KW-0472">Membrane</keyword>
<dbReference type="SUPFAM" id="SSF144083">
    <property type="entry name" value="Magnesium transport protein CorA, transmembrane region"/>
    <property type="match status" value="1"/>
</dbReference>
<dbReference type="FunFam" id="1.20.58.340:FF:000012">
    <property type="entry name" value="Magnesium transport protein CorA"/>
    <property type="match status" value="1"/>
</dbReference>
<evidence type="ECO:0000256" key="6">
    <source>
        <dbReference type="ARBA" id="ARBA00022989"/>
    </source>
</evidence>
<evidence type="ECO:0000313" key="10">
    <source>
        <dbReference type="Proteomes" id="UP000198846"/>
    </source>
</evidence>
<dbReference type="InterPro" id="IPR045863">
    <property type="entry name" value="CorA_TM1_TM2"/>
</dbReference>
<dbReference type="NCBIfam" id="TIGR00383">
    <property type="entry name" value="corA"/>
    <property type="match status" value="1"/>
</dbReference>
<dbReference type="STRING" id="283786.SAMN04487990_11847"/>
<evidence type="ECO:0000256" key="3">
    <source>
        <dbReference type="ARBA" id="ARBA00022448"/>
    </source>
</evidence>
<dbReference type="EMBL" id="FNQK01000018">
    <property type="protein sequence ID" value="SEA56310.1"/>
    <property type="molecule type" value="Genomic_DNA"/>
</dbReference>
<feature type="transmembrane region" description="Helical" evidence="8">
    <location>
        <begin position="300"/>
        <end position="320"/>
    </location>
</feature>
<evidence type="ECO:0000256" key="2">
    <source>
        <dbReference type="ARBA" id="ARBA00009765"/>
    </source>
</evidence>
<keyword evidence="3 8" id="KW-0813">Transport</keyword>
<keyword evidence="8" id="KW-0460">Magnesium</keyword>
<dbReference type="CDD" id="cd12828">
    <property type="entry name" value="TmCorA-like_1"/>
    <property type="match status" value="1"/>
</dbReference>
<evidence type="ECO:0000256" key="4">
    <source>
        <dbReference type="ARBA" id="ARBA00022475"/>
    </source>
</evidence>
<dbReference type="PANTHER" id="PTHR46494:SF1">
    <property type="entry name" value="CORA FAMILY METAL ION TRANSPORTER (EUROFUNG)"/>
    <property type="match status" value="1"/>
</dbReference>
<dbReference type="InterPro" id="IPR045861">
    <property type="entry name" value="CorA_cytoplasmic_dom"/>
</dbReference>
<evidence type="ECO:0000256" key="1">
    <source>
        <dbReference type="ARBA" id="ARBA00004651"/>
    </source>
</evidence>
<keyword evidence="4 8" id="KW-1003">Cell membrane</keyword>
<dbReference type="Gene3D" id="1.20.58.340">
    <property type="entry name" value="Magnesium transport protein CorA, transmembrane region"/>
    <property type="match status" value="2"/>
</dbReference>
<protein>
    <recommendedName>
        <fullName evidence="8">Magnesium transport protein CorA</fullName>
    </recommendedName>
</protein>
<dbReference type="Gene3D" id="3.30.460.20">
    <property type="entry name" value="CorA soluble domain-like"/>
    <property type="match status" value="1"/>
</dbReference>